<dbReference type="Gene3D" id="2.60.40.1120">
    <property type="entry name" value="Carboxypeptidase-like, regulatory domain"/>
    <property type="match status" value="1"/>
</dbReference>
<sequence length="298" mass="32245">MRTKFILNLLFVFTLFIIGCTGDTNNENEGLGRLTVQLTDAPFPSDFVAEANVTIFKVDARNKDNEDMDENSSDDTDMDDENDSPFITLMEEEITVNLLDLTNGNMELLADLEVPVGTYDLIRVYAKGINVVLDDGRTFDLKVPSGEQTGIKVFIKPSIAVIGGLSSDLLLDFDVSRSFIVKGNTKTPDGINGFNFKPVIKVSNLSTSGTLSGSATTLEEEMQVALEGAQISVIVADTLNTTGFSDADGNYTILGLEAGAYKVFAELEGYVASDSVEVQINTANKTIQDFVLEVESAN</sequence>
<protein>
    <recommendedName>
        <fullName evidence="1">DUF4382 domain-containing protein</fullName>
    </recommendedName>
</protein>
<accession>A0A316KW27</accession>
<gene>
    <name evidence="2" type="ORF">DKG77_09225</name>
</gene>
<evidence type="ECO:0000313" key="2">
    <source>
        <dbReference type="EMBL" id="PWL38437.1"/>
    </source>
</evidence>
<dbReference type="InterPro" id="IPR025491">
    <property type="entry name" value="DUF4382"/>
</dbReference>
<dbReference type="AlphaFoldDB" id="A0A316KW27"/>
<dbReference type="PROSITE" id="PS51257">
    <property type="entry name" value="PROKAR_LIPOPROTEIN"/>
    <property type="match status" value="1"/>
</dbReference>
<dbReference type="Pfam" id="PF14321">
    <property type="entry name" value="DUF4382"/>
    <property type="match status" value="1"/>
</dbReference>
<feature type="domain" description="DUF4382" evidence="1">
    <location>
        <begin position="32"/>
        <end position="189"/>
    </location>
</feature>
<dbReference type="OrthoDB" id="2111471at2"/>
<evidence type="ECO:0000313" key="3">
    <source>
        <dbReference type="Proteomes" id="UP000245762"/>
    </source>
</evidence>
<dbReference type="InterPro" id="IPR013784">
    <property type="entry name" value="Carb-bd-like_fold"/>
</dbReference>
<comment type="caution">
    <text evidence="2">The sequence shown here is derived from an EMBL/GenBank/DDBJ whole genome shotgun (WGS) entry which is preliminary data.</text>
</comment>
<dbReference type="Pfam" id="PF13620">
    <property type="entry name" value="CarboxypepD_reg"/>
    <property type="match status" value="1"/>
</dbReference>
<evidence type="ECO:0000259" key="1">
    <source>
        <dbReference type="Pfam" id="PF14321"/>
    </source>
</evidence>
<dbReference type="Proteomes" id="UP000245762">
    <property type="component" value="Unassembled WGS sequence"/>
</dbReference>
<dbReference type="SUPFAM" id="SSF49452">
    <property type="entry name" value="Starch-binding domain-like"/>
    <property type="match status" value="1"/>
</dbReference>
<name>A0A316KW27_9FLAO</name>
<dbReference type="RefSeq" id="WP_109662386.1">
    <property type="nucleotide sequence ID" value="NZ_QGEG01000002.1"/>
</dbReference>
<reference evidence="2 3" key="1">
    <citation type="submission" date="2018-05" db="EMBL/GenBank/DDBJ databases">
        <title>Complete genome sequence of Flagellimonas aquimarina ECD12 isolated from seaweed Ecklonia cava.</title>
        <authorList>
            <person name="Choi S."/>
            <person name="Seong C."/>
        </authorList>
    </citation>
    <scope>NUCLEOTIDE SEQUENCE [LARGE SCALE GENOMIC DNA]</scope>
    <source>
        <strain evidence="2 3">ECD12</strain>
    </source>
</reference>
<proteinExistence type="predicted"/>
<dbReference type="GO" id="GO:0030246">
    <property type="term" value="F:carbohydrate binding"/>
    <property type="evidence" value="ECO:0007669"/>
    <property type="project" value="InterPro"/>
</dbReference>
<organism evidence="2 3">
    <name type="scientific">Flagellimonas aquimarina</name>
    <dbReference type="NCBI Taxonomy" id="2201895"/>
    <lineage>
        <taxon>Bacteria</taxon>
        <taxon>Pseudomonadati</taxon>
        <taxon>Bacteroidota</taxon>
        <taxon>Flavobacteriia</taxon>
        <taxon>Flavobacteriales</taxon>
        <taxon>Flavobacteriaceae</taxon>
        <taxon>Flagellimonas</taxon>
    </lineage>
</organism>
<keyword evidence="3" id="KW-1185">Reference proteome</keyword>
<dbReference type="EMBL" id="QGEG01000002">
    <property type="protein sequence ID" value="PWL38437.1"/>
    <property type="molecule type" value="Genomic_DNA"/>
</dbReference>